<accession>A0A0B5QP03</accession>
<name>A0A0B5QP03_CLOBE</name>
<dbReference type="Proteomes" id="UP000031866">
    <property type="component" value="Chromosome"/>
</dbReference>
<evidence type="ECO:0000256" key="2">
    <source>
        <dbReference type="SAM" id="SignalP"/>
    </source>
</evidence>
<sequence>MKKKIISLLLIAAVSSTALISCGKTKDSANLNNENTTEQSSTTSTTEQSPQSNSKIVGENNKPTVEVKQIASLTDFKDKDKSEIEKLLGKAISEEDDKATYEKDDYSFEIKYKDSKCNEIKIIPKSEMKFPADGTNILKLVGINADDSDSTISPAGLEWNNKFDTFKINVVSNNEPNGKISYVTIILSDPSK</sequence>
<dbReference type="KEGG" id="cbei:LF65_01980"/>
<dbReference type="Proteomes" id="UP001194098">
    <property type="component" value="Unassembled WGS sequence"/>
</dbReference>
<reference evidence="3" key="2">
    <citation type="submission" date="2016-02" db="EMBL/GenBank/DDBJ databases">
        <title>Genome sequence of Clostridium beijerinckii strain 59B.</title>
        <authorList>
            <person name="Little G.T."/>
            <person name="Minton N.P."/>
        </authorList>
    </citation>
    <scope>NUCLEOTIDE SEQUENCE</scope>
    <source>
        <strain evidence="3">NCIMB 14988</strain>
    </source>
</reference>
<dbReference type="PROSITE" id="PS51257">
    <property type="entry name" value="PROKAR_LIPOPROTEIN"/>
    <property type="match status" value="1"/>
</dbReference>
<organism evidence="3 6">
    <name type="scientific">Clostridium beijerinckii</name>
    <name type="common">Clostridium MP</name>
    <dbReference type="NCBI Taxonomy" id="1520"/>
    <lineage>
        <taxon>Bacteria</taxon>
        <taxon>Bacillati</taxon>
        <taxon>Bacillota</taxon>
        <taxon>Clostridia</taxon>
        <taxon>Eubacteriales</taxon>
        <taxon>Clostridiaceae</taxon>
        <taxon>Clostridium</taxon>
    </lineage>
</organism>
<feature type="chain" id="PRO_5043118876" description="Lipoprotein" evidence="2">
    <location>
        <begin position="21"/>
        <end position="192"/>
    </location>
</feature>
<dbReference type="AlphaFoldDB" id="A0A0B5QP03"/>
<reference evidence="6" key="1">
    <citation type="submission" date="2014-12" db="EMBL/GenBank/DDBJ databases">
        <title>Genome sequence of Clostridium beijerinckii strain 59B.</title>
        <authorList>
            <person name="Little G.T."/>
            <person name="Minton N.P."/>
        </authorList>
    </citation>
    <scope>NUCLEOTIDE SEQUENCE [LARGE SCALE GENOMIC DNA]</scope>
    <source>
        <strain evidence="6">59B</strain>
    </source>
</reference>
<evidence type="ECO:0008006" key="7">
    <source>
        <dbReference type="Google" id="ProtNLM"/>
    </source>
</evidence>
<evidence type="ECO:0000256" key="1">
    <source>
        <dbReference type="SAM" id="MobiDB-lite"/>
    </source>
</evidence>
<gene>
    <name evidence="5" type="ORF">DFH45_000165</name>
    <name evidence="4" type="ORF">HGI39_03170</name>
    <name evidence="3" type="ORF">LF65_01980</name>
</gene>
<dbReference type="RefSeq" id="WP_023976833.1">
    <property type="nucleotide sequence ID" value="NZ_CP010086.2"/>
</dbReference>
<feature type="region of interest" description="Disordered" evidence="1">
    <location>
        <begin position="25"/>
        <end position="61"/>
    </location>
</feature>
<reference evidence="5" key="4">
    <citation type="submission" date="2020-05" db="EMBL/GenBank/DDBJ databases">
        <title>Genomic insights into acetone-butanol-ethanol (ABE) fermentation by sequencing solventogenic clostridia strains.</title>
        <authorList>
            <person name="Brown S."/>
        </authorList>
    </citation>
    <scope>NUCLEOTIDE SEQUENCE</scope>
    <source>
        <strain evidence="5">DJ126</strain>
    </source>
</reference>
<feature type="compositionally biased region" description="Low complexity" evidence="1">
    <location>
        <begin position="32"/>
        <end position="54"/>
    </location>
</feature>
<evidence type="ECO:0000313" key="4">
    <source>
        <dbReference type="EMBL" id="MBC2473721.1"/>
    </source>
</evidence>
<reference evidence="4" key="5">
    <citation type="journal article" date="2022" name="Nat. Biotechnol.">
        <title>Carbon-negative production of acetone and isopropanol by gas fermentation at industrial pilot scale.</title>
        <authorList>
            <person name="Liew F.E."/>
            <person name="Nogle R."/>
            <person name="Abdalla T."/>
            <person name="Rasor B.J."/>
            <person name="Canter C."/>
            <person name="Jensen R.O."/>
            <person name="Wang L."/>
            <person name="Strutz J."/>
            <person name="Chirania P."/>
            <person name="De Tissera S."/>
            <person name="Mueller A.P."/>
            <person name="Ruan Z."/>
            <person name="Gao A."/>
            <person name="Tran L."/>
            <person name="Engle N.L."/>
            <person name="Bromley J.C."/>
            <person name="Daniell J."/>
            <person name="Conrado R."/>
            <person name="Tschaplinski T.J."/>
            <person name="Giannone R.J."/>
            <person name="Hettich R.L."/>
            <person name="Karim A.S."/>
            <person name="Simpson S.D."/>
            <person name="Brown S.D."/>
            <person name="Leang C."/>
            <person name="Jewett M.C."/>
            <person name="Kopke M."/>
        </authorList>
    </citation>
    <scope>NUCLEOTIDE SEQUENCE</scope>
    <source>
        <strain evidence="4">DJ015</strain>
    </source>
</reference>
<dbReference type="EMBL" id="JABSXK010000001">
    <property type="protein sequence ID" value="NRV07202.1"/>
    <property type="molecule type" value="Genomic_DNA"/>
</dbReference>
<dbReference type="OrthoDB" id="1907612at2"/>
<reference evidence="4" key="3">
    <citation type="submission" date="2020-04" db="EMBL/GenBank/DDBJ databases">
        <authorList>
            <person name="Brown S."/>
        </authorList>
    </citation>
    <scope>NUCLEOTIDE SEQUENCE</scope>
    <source>
        <strain evidence="4">DJ015</strain>
    </source>
</reference>
<feature type="signal peptide" evidence="2">
    <location>
        <begin position="1"/>
        <end position="20"/>
    </location>
</feature>
<dbReference type="EMBL" id="JABAGV010000005">
    <property type="protein sequence ID" value="MBC2473721.1"/>
    <property type="molecule type" value="Genomic_DNA"/>
</dbReference>
<dbReference type="Proteomes" id="UP000821656">
    <property type="component" value="Unassembled WGS sequence"/>
</dbReference>
<protein>
    <recommendedName>
        <fullName evidence="7">Lipoprotein</fullName>
    </recommendedName>
</protein>
<proteinExistence type="predicted"/>
<evidence type="ECO:0000313" key="5">
    <source>
        <dbReference type="EMBL" id="NRV07202.1"/>
    </source>
</evidence>
<keyword evidence="2" id="KW-0732">Signal</keyword>
<evidence type="ECO:0000313" key="3">
    <source>
        <dbReference type="EMBL" id="AJG98578.1"/>
    </source>
</evidence>
<evidence type="ECO:0000313" key="6">
    <source>
        <dbReference type="Proteomes" id="UP000031866"/>
    </source>
</evidence>
<dbReference type="EMBL" id="CP010086">
    <property type="protein sequence ID" value="AJG98578.1"/>
    <property type="molecule type" value="Genomic_DNA"/>
</dbReference>